<comment type="caution">
    <text evidence="1">The sequence shown here is derived from an EMBL/GenBank/DDBJ whole genome shotgun (WGS) entry which is preliminary data.</text>
</comment>
<dbReference type="AlphaFoldDB" id="A0A2T6ATH2"/>
<reference evidence="1 2" key="1">
    <citation type="submission" date="2018-04" db="EMBL/GenBank/DDBJ databases">
        <title>Genomic Encyclopedia of Archaeal and Bacterial Type Strains, Phase II (KMG-II): from individual species to whole genera.</title>
        <authorList>
            <person name="Goeker M."/>
        </authorList>
    </citation>
    <scope>NUCLEOTIDE SEQUENCE [LARGE SCALE GENOMIC DNA]</scope>
    <source>
        <strain evidence="1 2">DSM 29329</strain>
    </source>
</reference>
<accession>A0A2T6ATH2</accession>
<proteinExistence type="predicted"/>
<dbReference type="Proteomes" id="UP000244069">
    <property type="component" value="Unassembled WGS sequence"/>
</dbReference>
<evidence type="ECO:0000313" key="1">
    <source>
        <dbReference type="EMBL" id="PTX47124.1"/>
    </source>
</evidence>
<name>A0A2T6ATH2_9RHOB</name>
<gene>
    <name evidence="1" type="ORF">C8N44_1138</name>
</gene>
<dbReference type="InterPro" id="IPR027417">
    <property type="entry name" value="P-loop_NTPase"/>
</dbReference>
<dbReference type="EMBL" id="QBKN01000013">
    <property type="protein sequence ID" value="PTX47124.1"/>
    <property type="molecule type" value="Genomic_DNA"/>
</dbReference>
<organism evidence="1 2">
    <name type="scientific">Allosediminivita pacifica</name>
    <dbReference type="NCBI Taxonomy" id="1267769"/>
    <lineage>
        <taxon>Bacteria</taxon>
        <taxon>Pseudomonadati</taxon>
        <taxon>Pseudomonadota</taxon>
        <taxon>Alphaproteobacteria</taxon>
        <taxon>Rhodobacterales</taxon>
        <taxon>Paracoccaceae</taxon>
        <taxon>Allosediminivita</taxon>
    </lineage>
</organism>
<keyword evidence="2" id="KW-1185">Reference proteome</keyword>
<protein>
    <submittedName>
        <fullName evidence="1">Protein ImuA</fullName>
    </submittedName>
</protein>
<sequence>MRRSGDMFGVMSRNLSTSFPLRPARVHEAYGSAAPVLAAVACGQVEGSLFWITENWLPERLNPLGLSTFLDPARLLTARTGSQIDSLAIAEETLRDGSLGLVVLETTRPLNLREGRRLQLAAKAGGTPGLCIIPEGMGSNAAETRWKAEPLPSLESRDSTLMRWNLKKNKSGTLGAWDVRWDAETRRLHVVSPAGE</sequence>
<dbReference type="Gene3D" id="3.40.50.300">
    <property type="entry name" value="P-loop containing nucleotide triphosphate hydrolases"/>
    <property type="match status" value="1"/>
</dbReference>
<dbReference type="SUPFAM" id="SSF52540">
    <property type="entry name" value="P-loop containing nucleoside triphosphate hydrolases"/>
    <property type="match status" value="1"/>
</dbReference>
<evidence type="ECO:0000313" key="2">
    <source>
        <dbReference type="Proteomes" id="UP000244069"/>
    </source>
</evidence>